<protein>
    <submittedName>
        <fullName evidence="1">Uncharacterized protein</fullName>
    </submittedName>
</protein>
<dbReference type="Proteomes" id="UP000608890">
    <property type="component" value="Unassembled WGS sequence"/>
</dbReference>
<gene>
    <name evidence="1" type="ORF">GCM10011608_47820</name>
</gene>
<reference evidence="1" key="1">
    <citation type="journal article" date="2014" name="Int. J. Syst. Evol. Microbiol.">
        <title>Complete genome sequence of Corynebacterium casei LMG S-19264T (=DSM 44701T), isolated from a smear-ripened cheese.</title>
        <authorList>
            <consortium name="US DOE Joint Genome Institute (JGI-PGF)"/>
            <person name="Walter F."/>
            <person name="Albersmeier A."/>
            <person name="Kalinowski J."/>
            <person name="Ruckert C."/>
        </authorList>
    </citation>
    <scope>NUCLEOTIDE SEQUENCE</scope>
    <source>
        <strain evidence="1">CGMCC 4.7312</strain>
    </source>
</reference>
<comment type="caution">
    <text evidence="1">The sequence shown here is derived from an EMBL/GenBank/DDBJ whole genome shotgun (WGS) entry which is preliminary data.</text>
</comment>
<evidence type="ECO:0000313" key="2">
    <source>
        <dbReference type="Proteomes" id="UP000608890"/>
    </source>
</evidence>
<proteinExistence type="predicted"/>
<sequence length="55" mass="6307">MPDHRPPRQRPAGPAEDCVGLERAAVWDAAHIEERLRDQHAGRPNPHLEHLCLKR</sequence>
<reference evidence="1" key="2">
    <citation type="submission" date="2020-09" db="EMBL/GenBank/DDBJ databases">
        <authorList>
            <person name="Sun Q."/>
            <person name="Zhou Y."/>
        </authorList>
    </citation>
    <scope>NUCLEOTIDE SEQUENCE</scope>
    <source>
        <strain evidence="1">CGMCC 4.7312</strain>
    </source>
</reference>
<keyword evidence="2" id="KW-1185">Reference proteome</keyword>
<dbReference type="RefSeq" id="WP_189048086.1">
    <property type="nucleotide sequence ID" value="NZ_BMNB01000027.1"/>
</dbReference>
<name>A0A917U4C7_9ACTN</name>
<dbReference type="EMBL" id="BMNB01000027">
    <property type="protein sequence ID" value="GGM57342.1"/>
    <property type="molecule type" value="Genomic_DNA"/>
</dbReference>
<organism evidence="1 2">
    <name type="scientific">Micromonospora sonchi</name>
    <dbReference type="NCBI Taxonomy" id="1763543"/>
    <lineage>
        <taxon>Bacteria</taxon>
        <taxon>Bacillati</taxon>
        <taxon>Actinomycetota</taxon>
        <taxon>Actinomycetes</taxon>
        <taxon>Micromonosporales</taxon>
        <taxon>Micromonosporaceae</taxon>
        <taxon>Micromonospora</taxon>
    </lineage>
</organism>
<accession>A0A917U4C7</accession>
<dbReference type="AlphaFoldDB" id="A0A917U4C7"/>
<evidence type="ECO:0000313" key="1">
    <source>
        <dbReference type="EMBL" id="GGM57342.1"/>
    </source>
</evidence>